<dbReference type="Proteomes" id="UP000178520">
    <property type="component" value="Unassembled WGS sequence"/>
</dbReference>
<feature type="signal peptide" evidence="1">
    <location>
        <begin position="1"/>
        <end position="26"/>
    </location>
</feature>
<gene>
    <name evidence="2" type="ORF">A2735_03400</name>
</gene>
<reference evidence="2 3" key="1">
    <citation type="journal article" date="2016" name="Nat. Commun.">
        <title>Thousands of microbial genomes shed light on interconnected biogeochemical processes in an aquifer system.</title>
        <authorList>
            <person name="Anantharaman K."/>
            <person name="Brown C.T."/>
            <person name="Hug L.A."/>
            <person name="Sharon I."/>
            <person name="Castelle C.J."/>
            <person name="Probst A.J."/>
            <person name="Thomas B.C."/>
            <person name="Singh A."/>
            <person name="Wilkins M.J."/>
            <person name="Karaoz U."/>
            <person name="Brodie E.L."/>
            <person name="Williams K.H."/>
            <person name="Hubbard S.S."/>
            <person name="Banfield J.F."/>
        </authorList>
    </citation>
    <scope>NUCLEOTIDE SEQUENCE [LARGE SCALE GENOMIC DNA]</scope>
</reference>
<accession>A0A1F8ECB3</accession>
<dbReference type="AlphaFoldDB" id="A0A1F8ECB3"/>
<evidence type="ECO:0000256" key="1">
    <source>
        <dbReference type="SAM" id="SignalP"/>
    </source>
</evidence>
<protein>
    <submittedName>
        <fullName evidence="2">Uncharacterized protein</fullName>
    </submittedName>
</protein>
<sequence length="128" mass="13520">MRSNVFVVVVLALLVSACEKSPNALAPTGAGQLTISVSGNISAVPATANLGDQISVIWSAESQASVETCFVSENACQASEILSRNREGNINHSPNQEGEWRYSLYGIVGGDIRTNIASATVRIARRQS</sequence>
<organism evidence="2 3">
    <name type="scientific">Candidatus Yanofskybacteria bacterium RIFCSPHIGHO2_01_FULL_41_21</name>
    <dbReference type="NCBI Taxonomy" id="1802660"/>
    <lineage>
        <taxon>Bacteria</taxon>
        <taxon>Candidatus Yanofskyibacteriota</taxon>
    </lineage>
</organism>
<keyword evidence="1" id="KW-0732">Signal</keyword>
<dbReference type="EMBL" id="MGJA01000010">
    <property type="protein sequence ID" value="OGM97625.1"/>
    <property type="molecule type" value="Genomic_DNA"/>
</dbReference>
<name>A0A1F8ECB3_9BACT</name>
<dbReference type="STRING" id="1802660.A2735_03400"/>
<proteinExistence type="predicted"/>
<evidence type="ECO:0000313" key="2">
    <source>
        <dbReference type="EMBL" id="OGM97625.1"/>
    </source>
</evidence>
<dbReference type="PROSITE" id="PS51257">
    <property type="entry name" value="PROKAR_LIPOPROTEIN"/>
    <property type="match status" value="1"/>
</dbReference>
<feature type="chain" id="PRO_5009535295" evidence="1">
    <location>
        <begin position="27"/>
        <end position="128"/>
    </location>
</feature>
<comment type="caution">
    <text evidence="2">The sequence shown here is derived from an EMBL/GenBank/DDBJ whole genome shotgun (WGS) entry which is preliminary data.</text>
</comment>
<evidence type="ECO:0000313" key="3">
    <source>
        <dbReference type="Proteomes" id="UP000178520"/>
    </source>
</evidence>